<dbReference type="Pfam" id="PF18962">
    <property type="entry name" value="Por_Secre_tail"/>
    <property type="match status" value="1"/>
</dbReference>
<dbReference type="RefSeq" id="WP_129434054.1">
    <property type="nucleotide sequence ID" value="NZ_SBKO01000001.1"/>
</dbReference>
<dbReference type="SUPFAM" id="SSF53474">
    <property type="entry name" value="alpha/beta-Hydrolases"/>
    <property type="match status" value="1"/>
</dbReference>
<keyword evidence="4" id="KW-1185">Reference proteome</keyword>
<dbReference type="NCBIfam" id="TIGR04183">
    <property type="entry name" value="Por_Secre_tail"/>
    <property type="match status" value="1"/>
</dbReference>
<keyword evidence="1" id="KW-0732">Signal</keyword>
<comment type="caution">
    <text evidence="3">The sequence shown here is derived from an EMBL/GenBank/DDBJ whole genome shotgun (WGS) entry which is preliminary data.</text>
</comment>
<dbReference type="AlphaFoldDB" id="A0A4Q1K6H4"/>
<evidence type="ECO:0000256" key="1">
    <source>
        <dbReference type="ARBA" id="ARBA00022729"/>
    </source>
</evidence>
<evidence type="ECO:0000259" key="2">
    <source>
        <dbReference type="Pfam" id="PF18962"/>
    </source>
</evidence>
<dbReference type="Proteomes" id="UP000290283">
    <property type="component" value="Unassembled WGS sequence"/>
</dbReference>
<dbReference type="OrthoDB" id="4535652at2"/>
<gene>
    <name evidence="3" type="ORF">EQG63_02440</name>
</gene>
<protein>
    <submittedName>
        <fullName evidence="3">T9SS type A sorting domain-containing protein</fullName>
    </submittedName>
</protein>
<reference evidence="4" key="1">
    <citation type="submission" date="2019-01" db="EMBL/GenBank/DDBJ databases">
        <title>Cytophagaceae bacterium strain CAR-16.</title>
        <authorList>
            <person name="Chen W.-M."/>
        </authorList>
    </citation>
    <scope>NUCLEOTIDE SEQUENCE [LARGE SCALE GENOMIC DNA]</scope>
    <source>
        <strain evidence="4">LLJ-11</strain>
    </source>
</reference>
<dbReference type="EMBL" id="SBKO01000001">
    <property type="protein sequence ID" value="RXR20814.1"/>
    <property type="molecule type" value="Genomic_DNA"/>
</dbReference>
<dbReference type="InterPro" id="IPR029058">
    <property type="entry name" value="AB_hydrolase_fold"/>
</dbReference>
<sequence>MTKNYYWFFFLFIAFGVQSQNKKKVDFSNFDRTGMKTSLLVTDVKPFTVLGKKSESYNMYNLHESYEELSKADTQKRFQNADLIASEMKIENASPVLKIGLIHTEFEVPSKEAYNKGLYVIDASKATRTSNEYVFDKYSNTIVAPLAIRKKGVNTTFVLDSNMFVNTTNDKIAFIKTNFDDGKGFVLTELDKGIAVNYPSEGQKALQFEIHFENGKVITRKSILTVSYSNADVARLFRRTINLITATRTPDLALYGETDLSAGKCEYEIFNSPDGVFDKPIYVIDGFDPTDGRNTTAVYNLLTYVDGGGVTRNLGDRIRNEEGYDIVVVNFPNYTNSLGRVVDGGADFIERNALSVVTVIETLNAQKVGTEQNIIIGPSMGGLISRYALRFMEQNTLNHQTRLWISFDSPHYGANVPIGLQHLFNYFAYGYGDSDGVKPLINSMLRSPAAKQMLVDHFQAHISAGAGAALGDDPIVPSSGLPLTPTGYPGIRNNFQNRMNTMGFPQTTRNVSMINGSGALAKFKDKNNNDINPGFDFIGTSSSQANIDTGDVFAIINTRAMTFCEFMPNANVQETIVDVDIQAQIFFWITQDSFLATAKQSAGSNGVDSSPGGLFDMSGLADSLPPGDPVLTNFLGAMKADKFSFIPAVSGMALNVGGVITNNQPNYYFNINMGAKDLPWDGTTTTTTNTTPFKNWYLPPTNENHVTITQGNVDFAWCEIVKPDVDFANTGANTLTACQGTNASFTFSNNVHGCNSISYTATGQPLGATVSFSPAIITADGNVTVNISNLPAGTHTITITPVGFPIKAQTVTVTIHPTNPNLTGTTQYKINGGSFTTGNSVVVNQGANLELQIPSNLYVGTIEWFDPIGVSRGNSNPSITNIQDGSTAEGVWNARVTFTNDCARMAPANIPMTVIVDPPLSVNTHEFLGLNVYPNPTNGIITISSSTTLSSAKMQIIDLRGRIIANKKPSVLNSNEVQLDLSELAQGSYLLVIESDDYKSVKRILKQ</sequence>
<feature type="domain" description="Secretion system C-terminal sorting" evidence="2">
    <location>
        <begin position="932"/>
        <end position="1004"/>
    </location>
</feature>
<proteinExistence type="predicted"/>
<dbReference type="Gene3D" id="3.40.50.1820">
    <property type="entry name" value="alpha/beta hydrolase"/>
    <property type="match status" value="1"/>
</dbReference>
<evidence type="ECO:0000313" key="4">
    <source>
        <dbReference type="Proteomes" id="UP000290283"/>
    </source>
</evidence>
<evidence type="ECO:0000313" key="3">
    <source>
        <dbReference type="EMBL" id="RXR20814.1"/>
    </source>
</evidence>
<accession>A0A4Q1K6H4</accession>
<organism evidence="3 4">
    <name type="scientific">Flavobacterium amnicola</name>
    <dbReference type="NCBI Taxonomy" id="2506422"/>
    <lineage>
        <taxon>Bacteria</taxon>
        <taxon>Pseudomonadati</taxon>
        <taxon>Bacteroidota</taxon>
        <taxon>Flavobacteriia</taxon>
        <taxon>Flavobacteriales</taxon>
        <taxon>Flavobacteriaceae</taxon>
        <taxon>Flavobacterium</taxon>
    </lineage>
</organism>
<name>A0A4Q1K6H4_9FLAO</name>
<dbReference type="InterPro" id="IPR026444">
    <property type="entry name" value="Secre_tail"/>
</dbReference>